<dbReference type="InterPro" id="IPR018247">
    <property type="entry name" value="EF_Hand_1_Ca_BS"/>
</dbReference>
<dbReference type="InterPro" id="IPR028846">
    <property type="entry name" value="Recoverin"/>
</dbReference>
<dbReference type="STRING" id="765915.A0A1Y2HR35"/>
<evidence type="ECO:0000256" key="3">
    <source>
        <dbReference type="ARBA" id="ARBA00022723"/>
    </source>
</evidence>
<evidence type="ECO:0000313" key="9">
    <source>
        <dbReference type="Proteomes" id="UP000193411"/>
    </source>
</evidence>
<dbReference type="GO" id="GO:0005509">
    <property type="term" value="F:calcium ion binding"/>
    <property type="evidence" value="ECO:0007669"/>
    <property type="project" value="InterPro"/>
</dbReference>
<keyword evidence="9" id="KW-1185">Reference proteome</keyword>
<proteinExistence type="inferred from homology"/>
<sequence>MGHSPSKPSQEPEVSETVKAHFTSKEIHKLHADFAKVAADNGTITKAQFMTTIHPYVSSWTAGNIFLERLFDAFDSNGDHEIDFNEFVEGLSIFSRGTPEEKVELSFKLYDINRDGYVTQRELYKITSQLYSAFYNEDQSQRIKEMVARLFDDLDVNGDGQLSLTEFKLQAMKEPMITDFLQQFLAEPASQPVPIPPS</sequence>
<keyword evidence="6" id="KW-0449">Lipoprotein</keyword>
<dbReference type="PRINTS" id="PR00450">
    <property type="entry name" value="RECOVERIN"/>
</dbReference>
<keyword evidence="3" id="KW-0479">Metal-binding</keyword>
<dbReference type="Gene3D" id="1.10.238.10">
    <property type="entry name" value="EF-hand"/>
    <property type="match status" value="1"/>
</dbReference>
<feature type="domain" description="EF-hand" evidence="7">
    <location>
        <begin position="142"/>
        <end position="177"/>
    </location>
</feature>
<accession>A0A1Y2HR35</accession>
<dbReference type="PROSITE" id="PS00018">
    <property type="entry name" value="EF_HAND_1"/>
    <property type="match status" value="3"/>
</dbReference>
<dbReference type="InterPro" id="IPR011992">
    <property type="entry name" value="EF-hand-dom_pair"/>
</dbReference>
<dbReference type="OrthoDB" id="191686at2759"/>
<dbReference type="EMBL" id="MCFL01000014">
    <property type="protein sequence ID" value="ORZ37066.1"/>
    <property type="molecule type" value="Genomic_DNA"/>
</dbReference>
<dbReference type="SMART" id="SM00054">
    <property type="entry name" value="EFh"/>
    <property type="match status" value="3"/>
</dbReference>
<dbReference type="PANTHER" id="PTHR23055:SF178">
    <property type="entry name" value="NEUROCALCIN HOMOLOG"/>
    <property type="match status" value="1"/>
</dbReference>
<dbReference type="SUPFAM" id="SSF47473">
    <property type="entry name" value="EF-hand"/>
    <property type="match status" value="1"/>
</dbReference>
<reference evidence="8 9" key="1">
    <citation type="submission" date="2016-07" db="EMBL/GenBank/DDBJ databases">
        <title>Pervasive Adenine N6-methylation of Active Genes in Fungi.</title>
        <authorList>
            <consortium name="DOE Joint Genome Institute"/>
            <person name="Mondo S.J."/>
            <person name="Dannebaum R.O."/>
            <person name="Kuo R.C."/>
            <person name="Labutti K."/>
            <person name="Haridas S."/>
            <person name="Kuo A."/>
            <person name="Salamov A."/>
            <person name="Ahrendt S.R."/>
            <person name="Lipzen A."/>
            <person name="Sullivan W."/>
            <person name="Andreopoulos W.B."/>
            <person name="Clum A."/>
            <person name="Lindquist E."/>
            <person name="Daum C."/>
            <person name="Ramamoorthy G.K."/>
            <person name="Gryganskyi A."/>
            <person name="Culley D."/>
            <person name="Magnuson J.K."/>
            <person name="James T.Y."/>
            <person name="O'Malley M.A."/>
            <person name="Stajich J.E."/>
            <person name="Spatafora J.W."/>
            <person name="Visel A."/>
            <person name="Grigoriev I.V."/>
        </authorList>
    </citation>
    <scope>NUCLEOTIDE SEQUENCE [LARGE SCALE GENOMIC DNA]</scope>
    <source>
        <strain evidence="8 9">PL171</strain>
    </source>
</reference>
<dbReference type="InterPro" id="IPR002048">
    <property type="entry name" value="EF_hand_dom"/>
</dbReference>
<dbReference type="PANTHER" id="PTHR23055">
    <property type="entry name" value="CALCIUM BINDING PROTEINS"/>
    <property type="match status" value="1"/>
</dbReference>
<keyword evidence="5" id="KW-0106">Calcium</keyword>
<gene>
    <name evidence="8" type="ORF">BCR44DRAFT_40871</name>
</gene>
<protein>
    <recommendedName>
        <fullName evidence="7">EF-hand domain-containing protein</fullName>
    </recommendedName>
</protein>
<dbReference type="CDD" id="cd00051">
    <property type="entry name" value="EFh"/>
    <property type="match status" value="2"/>
</dbReference>
<dbReference type="Proteomes" id="UP000193411">
    <property type="component" value="Unassembled WGS sequence"/>
</dbReference>
<evidence type="ECO:0000256" key="6">
    <source>
        <dbReference type="ARBA" id="ARBA00023288"/>
    </source>
</evidence>
<keyword evidence="2" id="KW-0519">Myristate</keyword>
<feature type="domain" description="EF-hand" evidence="7">
    <location>
        <begin position="62"/>
        <end position="97"/>
    </location>
</feature>
<dbReference type="Pfam" id="PF13499">
    <property type="entry name" value="EF-hand_7"/>
    <property type="match status" value="1"/>
</dbReference>
<dbReference type="PROSITE" id="PS50222">
    <property type="entry name" value="EF_HAND_2"/>
    <property type="match status" value="3"/>
</dbReference>
<evidence type="ECO:0000256" key="4">
    <source>
        <dbReference type="ARBA" id="ARBA00022737"/>
    </source>
</evidence>
<dbReference type="AlphaFoldDB" id="A0A1Y2HR35"/>
<evidence type="ECO:0000256" key="2">
    <source>
        <dbReference type="ARBA" id="ARBA00022707"/>
    </source>
</evidence>
<organism evidence="8 9">
    <name type="scientific">Catenaria anguillulae PL171</name>
    <dbReference type="NCBI Taxonomy" id="765915"/>
    <lineage>
        <taxon>Eukaryota</taxon>
        <taxon>Fungi</taxon>
        <taxon>Fungi incertae sedis</taxon>
        <taxon>Blastocladiomycota</taxon>
        <taxon>Blastocladiomycetes</taxon>
        <taxon>Blastocladiales</taxon>
        <taxon>Catenariaceae</taxon>
        <taxon>Catenaria</taxon>
    </lineage>
</organism>
<feature type="domain" description="EF-hand" evidence="7">
    <location>
        <begin position="98"/>
        <end position="133"/>
    </location>
</feature>
<keyword evidence="4" id="KW-0677">Repeat</keyword>
<evidence type="ECO:0000313" key="8">
    <source>
        <dbReference type="EMBL" id="ORZ37066.1"/>
    </source>
</evidence>
<evidence type="ECO:0000256" key="1">
    <source>
        <dbReference type="ARBA" id="ARBA00006049"/>
    </source>
</evidence>
<evidence type="ECO:0000256" key="5">
    <source>
        <dbReference type="ARBA" id="ARBA00022837"/>
    </source>
</evidence>
<dbReference type="Pfam" id="PF13202">
    <property type="entry name" value="EF-hand_5"/>
    <property type="match status" value="1"/>
</dbReference>
<name>A0A1Y2HR35_9FUNG</name>
<comment type="caution">
    <text evidence="8">The sequence shown here is derived from an EMBL/GenBank/DDBJ whole genome shotgun (WGS) entry which is preliminary data.</text>
</comment>
<evidence type="ECO:0000259" key="7">
    <source>
        <dbReference type="PROSITE" id="PS50222"/>
    </source>
</evidence>
<comment type="similarity">
    <text evidence="1">Belongs to the recoverin family.</text>
</comment>